<dbReference type="PANTHER" id="PTHR32308:SF0">
    <property type="entry name" value="HPCH_HPAI ALDOLASE_CITRATE LYASE DOMAIN-CONTAINING PROTEIN"/>
    <property type="match status" value="1"/>
</dbReference>
<sequence>MARRSLLFSPGDSPELMRKAPGAGADVICFDLEDAVVPGRKDEARAAVREVLADPAFDPDAEVCVRLTAESPAADLDGVLGSDAESDAEPESEPASEGDAVRLDAVMLPKVESADRVDDVADLCAERGRDPAVFALVETAAGVLSAEAIAATPATDAVVFGAEDLAADVGATRTDEGTEVLYAREHVVLAASAAGVDAVDTVYTDFSDEAGLREDAAFARRLGYDGKLAIHPAQVGPITEAFTPDPEDVEWAAAVLDARDEAEREGRAVFQVDGEMIDAPLIAQAERILDRAPAGDR</sequence>
<dbReference type="Proteomes" id="UP000011509">
    <property type="component" value="Unassembled WGS sequence"/>
</dbReference>
<evidence type="ECO:0000256" key="1">
    <source>
        <dbReference type="ARBA" id="ARBA00001946"/>
    </source>
</evidence>
<feature type="domain" description="HpcH/HpaI aldolase/citrate lyase" evidence="5">
    <location>
        <begin position="103"/>
        <end position="232"/>
    </location>
</feature>
<dbReference type="AlphaFoldDB" id="M0EI89"/>
<dbReference type="InterPro" id="IPR040442">
    <property type="entry name" value="Pyrv_kinase-like_dom_sf"/>
</dbReference>
<dbReference type="STRING" id="1227466.C464_08620"/>
<dbReference type="EMBL" id="AOJL01000034">
    <property type="protein sequence ID" value="ELZ47465.1"/>
    <property type="molecule type" value="Genomic_DNA"/>
</dbReference>
<gene>
    <name evidence="6" type="ORF">C464_08620</name>
</gene>
<feature type="region of interest" description="Disordered" evidence="4">
    <location>
        <begin position="75"/>
        <end position="99"/>
    </location>
</feature>
<comment type="caution">
    <text evidence="6">The sequence shown here is derived from an EMBL/GenBank/DDBJ whole genome shotgun (WGS) entry which is preliminary data.</text>
</comment>
<dbReference type="Gene3D" id="3.20.20.60">
    <property type="entry name" value="Phosphoenolpyruvate-binding domains"/>
    <property type="match status" value="1"/>
</dbReference>
<dbReference type="Pfam" id="PF03328">
    <property type="entry name" value="HpcH_HpaI"/>
    <property type="match status" value="2"/>
</dbReference>
<protein>
    <submittedName>
        <fullName evidence="6">HpcH/HpaI aldolase</fullName>
    </submittedName>
</protein>
<evidence type="ECO:0000313" key="6">
    <source>
        <dbReference type="EMBL" id="ELZ47465.1"/>
    </source>
</evidence>
<organism evidence="6 7">
    <name type="scientific">Halorubrum coriense DSM 10284</name>
    <dbReference type="NCBI Taxonomy" id="1227466"/>
    <lineage>
        <taxon>Archaea</taxon>
        <taxon>Methanobacteriati</taxon>
        <taxon>Methanobacteriota</taxon>
        <taxon>Stenosarchaea group</taxon>
        <taxon>Halobacteria</taxon>
        <taxon>Halobacteriales</taxon>
        <taxon>Haloferacaceae</taxon>
        <taxon>Halorubrum</taxon>
    </lineage>
</organism>
<dbReference type="OrthoDB" id="9170at2157"/>
<dbReference type="SUPFAM" id="SSF51621">
    <property type="entry name" value="Phosphoenolpyruvate/pyruvate domain"/>
    <property type="match status" value="1"/>
</dbReference>
<proteinExistence type="predicted"/>
<evidence type="ECO:0000256" key="3">
    <source>
        <dbReference type="ARBA" id="ARBA00022842"/>
    </source>
</evidence>
<dbReference type="GO" id="GO:0000287">
    <property type="term" value="F:magnesium ion binding"/>
    <property type="evidence" value="ECO:0007669"/>
    <property type="project" value="TreeGrafter"/>
</dbReference>
<dbReference type="PATRIC" id="fig|1227466.3.peg.1731"/>
<evidence type="ECO:0000259" key="5">
    <source>
        <dbReference type="Pfam" id="PF03328"/>
    </source>
</evidence>
<feature type="compositionally biased region" description="Acidic residues" evidence="4">
    <location>
        <begin position="84"/>
        <end position="96"/>
    </location>
</feature>
<comment type="cofactor">
    <cofactor evidence="1">
        <name>Mg(2+)</name>
        <dbReference type="ChEBI" id="CHEBI:18420"/>
    </cofactor>
</comment>
<dbReference type="InterPro" id="IPR015813">
    <property type="entry name" value="Pyrv/PenolPyrv_kinase-like_dom"/>
</dbReference>
<feature type="domain" description="HpcH/HpaI aldolase/citrate lyase" evidence="5">
    <location>
        <begin position="4"/>
        <end position="73"/>
    </location>
</feature>
<accession>M0EI89</accession>
<dbReference type="InterPro" id="IPR005000">
    <property type="entry name" value="Aldolase/citrate-lyase_domain"/>
</dbReference>
<keyword evidence="2" id="KW-0479">Metal-binding</keyword>
<dbReference type="GO" id="GO:0003824">
    <property type="term" value="F:catalytic activity"/>
    <property type="evidence" value="ECO:0007669"/>
    <property type="project" value="InterPro"/>
</dbReference>
<dbReference type="PANTHER" id="PTHR32308">
    <property type="entry name" value="LYASE BETA SUBUNIT, PUTATIVE (AFU_ORTHOLOGUE AFUA_4G13030)-RELATED"/>
    <property type="match status" value="1"/>
</dbReference>
<dbReference type="GO" id="GO:0006107">
    <property type="term" value="P:oxaloacetate metabolic process"/>
    <property type="evidence" value="ECO:0007669"/>
    <property type="project" value="TreeGrafter"/>
</dbReference>
<evidence type="ECO:0000256" key="2">
    <source>
        <dbReference type="ARBA" id="ARBA00022723"/>
    </source>
</evidence>
<keyword evidence="3" id="KW-0460">Magnesium</keyword>
<reference evidence="6 7" key="1">
    <citation type="journal article" date="2014" name="PLoS Genet.">
        <title>Phylogenetically driven sequencing of extremely halophilic archaea reveals strategies for static and dynamic osmo-response.</title>
        <authorList>
            <person name="Becker E.A."/>
            <person name="Seitzer P.M."/>
            <person name="Tritt A."/>
            <person name="Larsen D."/>
            <person name="Krusor M."/>
            <person name="Yao A.I."/>
            <person name="Wu D."/>
            <person name="Madern D."/>
            <person name="Eisen J.A."/>
            <person name="Darling A.E."/>
            <person name="Facciotti M.T."/>
        </authorList>
    </citation>
    <scope>NUCLEOTIDE SEQUENCE [LARGE SCALE GENOMIC DNA]</scope>
    <source>
        <strain evidence="6 7">DSM 10284</strain>
    </source>
</reference>
<keyword evidence="7" id="KW-1185">Reference proteome</keyword>
<name>M0EI89_9EURY</name>
<dbReference type="InterPro" id="IPR011206">
    <property type="entry name" value="Citrate_lyase_beta/mcl1/mcl2"/>
</dbReference>
<evidence type="ECO:0000313" key="7">
    <source>
        <dbReference type="Proteomes" id="UP000011509"/>
    </source>
</evidence>
<dbReference type="RefSeq" id="WP_006113246.1">
    <property type="nucleotide sequence ID" value="NZ_AOJL01000034.1"/>
</dbReference>
<dbReference type="PIRSF" id="PIRSF015582">
    <property type="entry name" value="Cit_lyase_B"/>
    <property type="match status" value="1"/>
</dbReference>
<evidence type="ECO:0000256" key="4">
    <source>
        <dbReference type="SAM" id="MobiDB-lite"/>
    </source>
</evidence>